<feature type="domain" description="Peptidase M15A C-terminal" evidence="1">
    <location>
        <begin position="7"/>
        <end position="128"/>
    </location>
</feature>
<evidence type="ECO:0000313" key="2">
    <source>
        <dbReference type="EMBL" id="CAB4151970.1"/>
    </source>
</evidence>
<sequence length="153" mass="17127">MQQISKHISWSEAVSSPTAIKEGIVNIPNASQIANMKLLAENIFEPLREWAKEPIKVNSMFRSEALNKQIGGAKNSQHCANEGSAIDIDASGSKTNSDLFHFIKDNLKFDQLIWEFGNTNQPNWIHVSFRSGNNRGQILKAIKLGSKTKYIPF</sequence>
<dbReference type="InterPro" id="IPR013230">
    <property type="entry name" value="Peptidase_M15A_C"/>
</dbReference>
<gene>
    <name evidence="2" type="ORF">UFOVP597_43</name>
</gene>
<dbReference type="EMBL" id="LR796564">
    <property type="protein sequence ID" value="CAB4151970.1"/>
    <property type="molecule type" value="Genomic_DNA"/>
</dbReference>
<name>A0A6J5N3U2_9CAUD</name>
<protein>
    <submittedName>
        <fullName evidence="2">Peptidase M15A, C-terminal</fullName>
    </submittedName>
</protein>
<dbReference type="SUPFAM" id="SSF55166">
    <property type="entry name" value="Hedgehog/DD-peptidase"/>
    <property type="match status" value="1"/>
</dbReference>
<proteinExistence type="predicted"/>
<reference evidence="2" key="1">
    <citation type="submission" date="2020-04" db="EMBL/GenBank/DDBJ databases">
        <authorList>
            <person name="Chiriac C."/>
            <person name="Salcher M."/>
            <person name="Ghai R."/>
            <person name="Kavagutti S V."/>
        </authorList>
    </citation>
    <scope>NUCLEOTIDE SEQUENCE</scope>
</reference>
<evidence type="ECO:0000259" key="1">
    <source>
        <dbReference type="Pfam" id="PF08291"/>
    </source>
</evidence>
<dbReference type="Pfam" id="PF08291">
    <property type="entry name" value="Peptidase_M15_3"/>
    <property type="match status" value="1"/>
</dbReference>
<accession>A0A6J5N3U2</accession>
<organism evidence="2">
    <name type="scientific">uncultured Caudovirales phage</name>
    <dbReference type="NCBI Taxonomy" id="2100421"/>
    <lineage>
        <taxon>Viruses</taxon>
        <taxon>Duplodnaviria</taxon>
        <taxon>Heunggongvirae</taxon>
        <taxon>Uroviricota</taxon>
        <taxon>Caudoviricetes</taxon>
        <taxon>Peduoviridae</taxon>
        <taxon>Maltschvirus</taxon>
        <taxon>Maltschvirus maltsch</taxon>
    </lineage>
</organism>
<dbReference type="InterPro" id="IPR009045">
    <property type="entry name" value="Zn_M74/Hedgehog-like"/>
</dbReference>
<dbReference type="Gene3D" id="3.30.1380.10">
    <property type="match status" value="1"/>
</dbReference>